<evidence type="ECO:0000259" key="1">
    <source>
        <dbReference type="Pfam" id="PF01850"/>
    </source>
</evidence>
<evidence type="ECO:0000313" key="2">
    <source>
        <dbReference type="EMBL" id="VFJ47192.1"/>
    </source>
</evidence>
<dbReference type="AlphaFoldDB" id="A0A450S5P8"/>
<dbReference type="SUPFAM" id="SSF88723">
    <property type="entry name" value="PIN domain-like"/>
    <property type="match status" value="1"/>
</dbReference>
<dbReference type="EMBL" id="CAADEY010000017">
    <property type="protein sequence ID" value="VFJ47192.1"/>
    <property type="molecule type" value="Genomic_DNA"/>
</dbReference>
<accession>A0A450S5P8</accession>
<organism evidence="2">
    <name type="scientific">Candidatus Kentrum sp. DK</name>
    <dbReference type="NCBI Taxonomy" id="2126562"/>
    <lineage>
        <taxon>Bacteria</taxon>
        <taxon>Pseudomonadati</taxon>
        <taxon>Pseudomonadota</taxon>
        <taxon>Gammaproteobacteria</taxon>
        <taxon>Candidatus Kentrum</taxon>
    </lineage>
</organism>
<dbReference type="EMBL" id="CAADEX010000073">
    <property type="protein sequence ID" value="VFJ58417.1"/>
    <property type="molecule type" value="Genomic_DNA"/>
</dbReference>
<sequence length="149" mass="17037">MSAEYFFDTNIFVYQFERSDLRKAAIAEELIKKGIADGSVCISFQVVQECLNTMLRKAKNVSASTDELENYLRSVLIPLCRIQPSRSLYLDALSIRSRYRFDFYDSLIIAAALAADCRILYTEDLQHGQRIGKLTIENPFHKLQGPMVT</sequence>
<feature type="domain" description="PIN" evidence="1">
    <location>
        <begin position="5"/>
        <end position="125"/>
    </location>
</feature>
<proteinExistence type="predicted"/>
<dbReference type="Gene3D" id="3.40.50.1010">
    <property type="entry name" value="5'-nuclease"/>
    <property type="match status" value="1"/>
</dbReference>
<dbReference type="CDD" id="cd18692">
    <property type="entry name" value="PIN_VapC-like"/>
    <property type="match status" value="1"/>
</dbReference>
<evidence type="ECO:0000313" key="3">
    <source>
        <dbReference type="EMBL" id="VFJ58417.1"/>
    </source>
</evidence>
<dbReference type="InterPro" id="IPR002716">
    <property type="entry name" value="PIN_dom"/>
</dbReference>
<gene>
    <name evidence="3" type="ORF">BECKDK2373B_GA0170837_107313</name>
    <name evidence="2" type="ORF">BECKDK2373C_GA0170839_101742</name>
</gene>
<dbReference type="InterPro" id="IPR029060">
    <property type="entry name" value="PIN-like_dom_sf"/>
</dbReference>
<name>A0A450S5P8_9GAMM</name>
<protein>
    <submittedName>
        <fullName evidence="2">Predicted nucleic acid-binding protein, contains PIN domain</fullName>
    </submittedName>
</protein>
<reference evidence="2" key="1">
    <citation type="submission" date="2019-02" db="EMBL/GenBank/DDBJ databases">
        <authorList>
            <person name="Gruber-Vodicka R. H."/>
            <person name="Seah K. B. B."/>
        </authorList>
    </citation>
    <scope>NUCLEOTIDE SEQUENCE</scope>
    <source>
        <strain evidence="2">BECK_DK161</strain>
        <strain evidence="3">BECK_DK47</strain>
    </source>
</reference>
<dbReference type="Pfam" id="PF01850">
    <property type="entry name" value="PIN"/>
    <property type="match status" value="1"/>
</dbReference>